<evidence type="ECO:0000256" key="1">
    <source>
        <dbReference type="ARBA" id="ARBA00004613"/>
    </source>
</evidence>
<evidence type="ECO:0000256" key="3">
    <source>
        <dbReference type="ARBA" id="ARBA00022525"/>
    </source>
</evidence>
<dbReference type="InterPro" id="IPR052295">
    <property type="entry name" value="Odorant-binding_protein"/>
</dbReference>
<dbReference type="AlphaFoldDB" id="A0A343WGW5"/>
<gene>
    <name evidence="5" type="primary">OBP16</name>
</gene>
<organism evidence="5">
    <name type="scientific">Matsumurasca onukii</name>
    <name type="common">Tea green leafhopper</name>
    <name type="synonym">Empoasca onukii</name>
    <dbReference type="NCBI Taxonomy" id="2912585"/>
    <lineage>
        <taxon>Eukaryota</taxon>
        <taxon>Metazoa</taxon>
        <taxon>Ecdysozoa</taxon>
        <taxon>Arthropoda</taxon>
        <taxon>Hexapoda</taxon>
        <taxon>Insecta</taxon>
        <taxon>Pterygota</taxon>
        <taxon>Neoptera</taxon>
        <taxon>Paraneoptera</taxon>
        <taxon>Hemiptera</taxon>
        <taxon>Auchenorrhyncha</taxon>
        <taxon>Membracoidea</taxon>
        <taxon>Cicadellidae</taxon>
        <taxon>Typhlocybinae</taxon>
        <taxon>Empoascini</taxon>
        <taxon>Matsumurasca</taxon>
    </lineage>
</organism>
<dbReference type="InterPro" id="IPR036728">
    <property type="entry name" value="PBP_GOBP_sf"/>
</dbReference>
<keyword evidence="3" id="KW-0964">Secreted</keyword>
<dbReference type="Gene3D" id="1.10.238.20">
    <property type="entry name" value="Pheromone/general odorant binding protein domain"/>
    <property type="match status" value="1"/>
</dbReference>
<sequence length="185" mass="20188">MWSPLICLFVIVSTTRALEEKHVENKPLCVPPASAPAKLEAIIEQCQDEIKQAVLEEALQVLGDAGRQLAQAGSSSARSKREAFSGEERRIAGCLLQCVYRKVKAVDESGLPTVSGLVRLYSDGVTDRNYFLATVQAVQQCLTTANTRRALNTQSVQDGAYTCDLAYDTFNCVSDRIESICGRTP</sequence>
<dbReference type="Pfam" id="PF01395">
    <property type="entry name" value="PBP_GOBP"/>
    <property type="match status" value="1"/>
</dbReference>
<comment type="subcellular location">
    <subcellularLocation>
        <location evidence="1">Secreted</location>
    </subcellularLocation>
</comment>
<accession>A0A343WGW5</accession>
<keyword evidence="4" id="KW-0732">Signal</keyword>
<dbReference type="PANTHER" id="PTHR21066:SF18">
    <property type="entry name" value="ODORANT-BINDING PROTEIN 73A, ISOFORM B"/>
    <property type="match status" value="1"/>
</dbReference>
<dbReference type="PANTHER" id="PTHR21066">
    <property type="entry name" value="ODORANT-BINDING PROTEIN 59A-RELATED"/>
    <property type="match status" value="1"/>
</dbReference>
<dbReference type="GO" id="GO:0005576">
    <property type="term" value="C:extracellular region"/>
    <property type="evidence" value="ECO:0007669"/>
    <property type="project" value="UniProtKB-SubCell"/>
</dbReference>
<feature type="chain" id="PRO_5016583208" evidence="4">
    <location>
        <begin position="18"/>
        <end position="185"/>
    </location>
</feature>
<dbReference type="EMBL" id="MF417502">
    <property type="protein sequence ID" value="AWC67989.1"/>
    <property type="molecule type" value="mRNA"/>
</dbReference>
<feature type="signal peptide" evidence="4">
    <location>
        <begin position="1"/>
        <end position="17"/>
    </location>
</feature>
<evidence type="ECO:0000313" key="5">
    <source>
        <dbReference type="EMBL" id="AWC67989.1"/>
    </source>
</evidence>
<dbReference type="GO" id="GO:0005549">
    <property type="term" value="F:odorant binding"/>
    <property type="evidence" value="ECO:0007669"/>
    <property type="project" value="InterPro"/>
</dbReference>
<evidence type="ECO:0000256" key="2">
    <source>
        <dbReference type="ARBA" id="ARBA00008098"/>
    </source>
</evidence>
<proteinExistence type="evidence at transcript level"/>
<comment type="similarity">
    <text evidence="2">Belongs to the PBP/GOBP family.</text>
</comment>
<dbReference type="InterPro" id="IPR006170">
    <property type="entry name" value="PBP/GOBP"/>
</dbReference>
<reference evidence="5" key="1">
    <citation type="submission" date="2017-07" db="EMBL/GenBank/DDBJ databases">
        <authorList>
            <person name="Sun Z.S."/>
            <person name="Albrecht U."/>
            <person name="Echele G."/>
            <person name="Lee C.C."/>
        </authorList>
    </citation>
    <scope>NUCLEOTIDE SEQUENCE</scope>
</reference>
<dbReference type="SUPFAM" id="SSF47565">
    <property type="entry name" value="Insect pheromone/odorant-binding proteins"/>
    <property type="match status" value="1"/>
</dbReference>
<protein>
    <submittedName>
        <fullName evidence="5">Odorant-binding protein 16</fullName>
    </submittedName>
</protein>
<evidence type="ECO:0000256" key="4">
    <source>
        <dbReference type="SAM" id="SignalP"/>
    </source>
</evidence>
<name>A0A343WGW5_MATON</name>